<comment type="caution">
    <text evidence="1">The sequence shown here is derived from an EMBL/GenBank/DDBJ whole genome shotgun (WGS) entry which is preliminary data.</text>
</comment>
<sequence>MLNITSLSARLAPADFLSEDDGPAAKPYRIKICNVANRRVKDVEISVPVVRTIAFYLVERPVSLNHVGGQSMYLGQQMKILEW</sequence>
<keyword evidence="3" id="KW-1185">Reference proteome</keyword>
<evidence type="ECO:0000313" key="1">
    <source>
        <dbReference type="EMBL" id="KAF2290842.1"/>
    </source>
</evidence>
<dbReference type="Proteomes" id="UP000467840">
    <property type="component" value="Chromosome 2"/>
</dbReference>
<reference evidence="1 3" key="1">
    <citation type="journal article" date="2020" name="Mol. Plant">
        <title>The Chromosome-Based Rubber Tree Genome Provides New Insights into Spurge Genome Evolution and Rubber Biosynthesis.</title>
        <authorList>
            <person name="Liu J."/>
            <person name="Shi C."/>
            <person name="Shi C.C."/>
            <person name="Li W."/>
            <person name="Zhang Q.J."/>
            <person name="Zhang Y."/>
            <person name="Li K."/>
            <person name="Lu H.F."/>
            <person name="Shi C."/>
            <person name="Zhu S.T."/>
            <person name="Xiao Z.Y."/>
            <person name="Nan H."/>
            <person name="Yue Y."/>
            <person name="Zhu X.G."/>
            <person name="Wu Y."/>
            <person name="Hong X.N."/>
            <person name="Fan G.Y."/>
            <person name="Tong Y."/>
            <person name="Zhang D."/>
            <person name="Mao C.L."/>
            <person name="Liu Y.L."/>
            <person name="Hao S.J."/>
            <person name="Liu W.Q."/>
            <person name="Lv M.Q."/>
            <person name="Zhang H.B."/>
            <person name="Liu Y."/>
            <person name="Hu-Tang G.R."/>
            <person name="Wang J.P."/>
            <person name="Wang J.H."/>
            <person name="Sun Y.H."/>
            <person name="Ni S.B."/>
            <person name="Chen W.B."/>
            <person name="Zhang X.C."/>
            <person name="Jiao Y.N."/>
            <person name="Eichler E.E."/>
            <person name="Li G.H."/>
            <person name="Liu X."/>
            <person name="Gao L.Z."/>
        </authorList>
    </citation>
    <scope>NUCLEOTIDE SEQUENCE [LARGE SCALE GENOMIC DNA]</scope>
    <source>
        <strain evidence="3">cv. GT1</strain>
        <tissue evidence="1">Leaf</tissue>
    </source>
</reference>
<protein>
    <submittedName>
        <fullName evidence="1">Uncharacterized protein</fullName>
    </submittedName>
</protein>
<name>A0A6A6KPE1_HEVBR</name>
<evidence type="ECO:0000313" key="2">
    <source>
        <dbReference type="EMBL" id="KAF2290863.1"/>
    </source>
</evidence>
<accession>A0A6A6KPE1</accession>
<dbReference type="EMBL" id="JAAGAX010000015">
    <property type="protein sequence ID" value="KAF2290842.1"/>
    <property type="molecule type" value="Genomic_DNA"/>
</dbReference>
<evidence type="ECO:0000313" key="3">
    <source>
        <dbReference type="Proteomes" id="UP000467840"/>
    </source>
</evidence>
<proteinExistence type="predicted"/>
<gene>
    <name evidence="1" type="ORF">GH714_015772</name>
    <name evidence="2" type="ORF">GH714_015872</name>
</gene>
<dbReference type="EMBL" id="JAAGAX010000015">
    <property type="protein sequence ID" value="KAF2290863.1"/>
    <property type="molecule type" value="Genomic_DNA"/>
</dbReference>
<dbReference type="AlphaFoldDB" id="A0A6A6KPE1"/>
<organism evidence="1 3">
    <name type="scientific">Hevea brasiliensis</name>
    <name type="common">Para rubber tree</name>
    <name type="synonym">Siphonia brasiliensis</name>
    <dbReference type="NCBI Taxonomy" id="3981"/>
    <lineage>
        <taxon>Eukaryota</taxon>
        <taxon>Viridiplantae</taxon>
        <taxon>Streptophyta</taxon>
        <taxon>Embryophyta</taxon>
        <taxon>Tracheophyta</taxon>
        <taxon>Spermatophyta</taxon>
        <taxon>Magnoliopsida</taxon>
        <taxon>eudicotyledons</taxon>
        <taxon>Gunneridae</taxon>
        <taxon>Pentapetalae</taxon>
        <taxon>rosids</taxon>
        <taxon>fabids</taxon>
        <taxon>Malpighiales</taxon>
        <taxon>Euphorbiaceae</taxon>
        <taxon>Crotonoideae</taxon>
        <taxon>Micrandreae</taxon>
        <taxon>Hevea</taxon>
    </lineage>
</organism>